<evidence type="ECO:0000256" key="1">
    <source>
        <dbReference type="SAM" id="MobiDB-lite"/>
    </source>
</evidence>
<organism evidence="2">
    <name type="scientific">Salvia splendens</name>
    <name type="common">Scarlet sage</name>
    <dbReference type="NCBI Taxonomy" id="180675"/>
    <lineage>
        <taxon>Eukaryota</taxon>
        <taxon>Viridiplantae</taxon>
        <taxon>Streptophyta</taxon>
        <taxon>Embryophyta</taxon>
        <taxon>Tracheophyta</taxon>
        <taxon>Spermatophyta</taxon>
        <taxon>Magnoliopsida</taxon>
        <taxon>eudicotyledons</taxon>
        <taxon>Gunneridae</taxon>
        <taxon>Pentapetalae</taxon>
        <taxon>asterids</taxon>
        <taxon>lamiids</taxon>
        <taxon>Lamiales</taxon>
        <taxon>Lamiaceae</taxon>
        <taxon>Nepetoideae</taxon>
        <taxon>Mentheae</taxon>
        <taxon>Salviinae</taxon>
        <taxon>Salvia</taxon>
        <taxon>Salvia subgen. Calosphace</taxon>
        <taxon>core Calosphace</taxon>
    </lineage>
</organism>
<evidence type="ECO:0000313" key="2">
    <source>
        <dbReference type="EMBL" id="KAG6385374.1"/>
    </source>
</evidence>
<feature type="compositionally biased region" description="Low complexity" evidence="1">
    <location>
        <begin position="176"/>
        <end position="187"/>
    </location>
</feature>
<gene>
    <name evidence="2" type="ORF">SASPL_154209</name>
</gene>
<dbReference type="AlphaFoldDB" id="A0A8X8VZY1"/>
<feature type="region of interest" description="Disordered" evidence="1">
    <location>
        <begin position="1"/>
        <end position="44"/>
    </location>
</feature>
<reference evidence="2" key="2">
    <citation type="submission" date="2020-08" db="EMBL/GenBank/DDBJ databases">
        <title>Plant Genome Project.</title>
        <authorList>
            <person name="Zhang R.-G."/>
        </authorList>
    </citation>
    <scope>NUCLEOTIDE SEQUENCE</scope>
    <source>
        <strain evidence="2">Huo1</strain>
        <tissue evidence="2">Leaf</tissue>
    </source>
</reference>
<reference evidence="2" key="1">
    <citation type="submission" date="2018-01" db="EMBL/GenBank/DDBJ databases">
        <authorList>
            <person name="Mao J.F."/>
        </authorList>
    </citation>
    <scope>NUCLEOTIDE SEQUENCE</scope>
    <source>
        <strain evidence="2">Huo1</strain>
        <tissue evidence="2">Leaf</tissue>
    </source>
</reference>
<feature type="region of interest" description="Disordered" evidence="1">
    <location>
        <begin position="165"/>
        <end position="188"/>
    </location>
</feature>
<name>A0A8X8VZY1_SALSN</name>
<comment type="caution">
    <text evidence="2">The sequence shown here is derived from an EMBL/GenBank/DDBJ whole genome shotgun (WGS) entry which is preliminary data.</text>
</comment>
<accession>A0A8X8VZY1</accession>
<dbReference type="Proteomes" id="UP000298416">
    <property type="component" value="Unassembled WGS sequence"/>
</dbReference>
<proteinExistence type="predicted"/>
<protein>
    <submittedName>
        <fullName evidence="2">Uncharacterized protein</fullName>
    </submittedName>
</protein>
<feature type="compositionally biased region" description="Polar residues" evidence="1">
    <location>
        <begin position="32"/>
        <end position="43"/>
    </location>
</feature>
<feature type="compositionally biased region" description="Polar residues" evidence="1">
    <location>
        <begin position="165"/>
        <end position="175"/>
    </location>
</feature>
<feature type="region of interest" description="Disordered" evidence="1">
    <location>
        <begin position="65"/>
        <end position="92"/>
    </location>
</feature>
<evidence type="ECO:0000313" key="3">
    <source>
        <dbReference type="Proteomes" id="UP000298416"/>
    </source>
</evidence>
<keyword evidence="3" id="KW-1185">Reference proteome</keyword>
<sequence length="318" mass="33799">MEQSKNPFAGQSKAPFPSVSDKEKSGWKLPNDASSYHASTDASSECGCYSNDDLRQIFGAYGEVKEQLGQEQEQDEARLHQASSPLADSPPGMFWTNYGSPVERNSLHDYSPKPKLGSLRPVGSSHLTGLASILPSHASNPAKIAPIGKDLGRMAHTNQVVSKANNGQGMSFQNHSSTPDPNISSSSLDYSKPASIGMLSGPQFVWGSPSVQSEHANSSAWSSSLKAHPFPSSGQGVGFPYPSQRGWLDLLHLAAFGVTNFGRNGRNHAMNAAAPGAVNIGVAFAGNYTGSGSSSSRMMSMTRNRPIYYGNGSYLGHF</sequence>
<dbReference type="EMBL" id="PNBA02000022">
    <property type="protein sequence ID" value="KAG6385374.1"/>
    <property type="molecule type" value="Genomic_DNA"/>
</dbReference>